<dbReference type="Proteomes" id="UP000004198">
    <property type="component" value="Unassembled WGS sequence"/>
</dbReference>
<dbReference type="AlphaFoldDB" id="C6PN95"/>
<feature type="transmembrane region" description="Helical" evidence="7">
    <location>
        <begin position="57"/>
        <end position="75"/>
    </location>
</feature>
<reference evidence="9 10" key="1">
    <citation type="submission" date="2009-06" db="EMBL/GenBank/DDBJ databases">
        <title>The draft genome of Clostridium carboxidivorans P7.</title>
        <authorList>
            <consortium name="US DOE Joint Genome Institute (JGI-PGF)"/>
            <person name="Lucas S."/>
            <person name="Copeland A."/>
            <person name="Lapidus A."/>
            <person name="Glavina del Rio T."/>
            <person name="Tice H."/>
            <person name="Bruce D."/>
            <person name="Goodwin L."/>
            <person name="Pitluck S."/>
            <person name="Larimer F."/>
            <person name="Land M.L."/>
            <person name="Hauser L."/>
            <person name="Hemme C.L."/>
        </authorList>
    </citation>
    <scope>NUCLEOTIDE SEQUENCE [LARGE SCALE GENOMIC DNA]</scope>
    <source>
        <strain evidence="9 10">P7</strain>
    </source>
</reference>
<name>C6PN95_9CLOT</name>
<accession>C6PN95</accession>
<feature type="transmembrane region" description="Helical" evidence="7">
    <location>
        <begin position="153"/>
        <end position="178"/>
    </location>
</feature>
<keyword evidence="10" id="KW-1185">Reference proteome</keyword>
<dbReference type="InterPro" id="IPR025937">
    <property type="entry name" value="PDGLE_dom"/>
</dbReference>
<dbReference type="Pfam" id="PF13190">
    <property type="entry name" value="PDGLE"/>
    <property type="match status" value="1"/>
</dbReference>
<feature type="transmembrane region" description="Helical" evidence="7">
    <location>
        <begin position="343"/>
        <end position="364"/>
    </location>
</feature>
<evidence type="ECO:0000256" key="1">
    <source>
        <dbReference type="ARBA" id="ARBA00004651"/>
    </source>
</evidence>
<dbReference type="PANTHER" id="PTHR34229:SF1">
    <property type="entry name" value="METAL TRANSPORT PROTEIN HI_1621-RELATED"/>
    <property type="match status" value="1"/>
</dbReference>
<evidence type="ECO:0000313" key="9">
    <source>
        <dbReference type="EMBL" id="EET89216.1"/>
    </source>
</evidence>
<feature type="transmembrane region" description="Helical" evidence="7">
    <location>
        <begin position="122"/>
        <end position="147"/>
    </location>
</feature>
<dbReference type="NCBIfam" id="NF005598">
    <property type="entry name" value="PRK07331.1"/>
    <property type="match status" value="1"/>
</dbReference>
<keyword evidence="2" id="KW-0813">Transport</keyword>
<dbReference type="EMBL" id="ACVI01000003">
    <property type="protein sequence ID" value="EET89216.1"/>
    <property type="molecule type" value="Genomic_DNA"/>
</dbReference>
<feature type="transmembrane region" description="Helical" evidence="7">
    <location>
        <begin position="190"/>
        <end position="213"/>
    </location>
</feature>
<evidence type="ECO:0000256" key="3">
    <source>
        <dbReference type="ARBA" id="ARBA00022475"/>
    </source>
</evidence>
<evidence type="ECO:0000256" key="6">
    <source>
        <dbReference type="ARBA" id="ARBA00023136"/>
    </source>
</evidence>
<protein>
    <submittedName>
        <fullName evidence="9">Cobalamin (Vitamin B12) biosynthesis CbiM protein</fullName>
    </submittedName>
</protein>
<evidence type="ECO:0000256" key="7">
    <source>
        <dbReference type="SAM" id="Phobius"/>
    </source>
</evidence>
<dbReference type="GO" id="GO:0005886">
    <property type="term" value="C:plasma membrane"/>
    <property type="evidence" value="ECO:0007669"/>
    <property type="project" value="UniProtKB-SubCell"/>
</dbReference>
<dbReference type="eggNOG" id="COG0310">
    <property type="taxonomic scope" value="Bacteria"/>
</dbReference>
<comment type="caution">
    <text evidence="9">The sequence shown here is derived from an EMBL/GenBank/DDBJ whole genome shotgun (WGS) entry which is preliminary data.</text>
</comment>
<dbReference type="GO" id="GO:0000041">
    <property type="term" value="P:transition metal ion transport"/>
    <property type="evidence" value="ECO:0007669"/>
    <property type="project" value="InterPro"/>
</dbReference>
<comment type="subcellular location">
    <subcellularLocation>
        <location evidence="1">Cell membrane</location>
        <topology evidence="1">Multi-pass membrane protein</topology>
    </subcellularLocation>
</comment>
<feature type="transmembrane region" description="Helical" evidence="7">
    <location>
        <begin position="240"/>
        <end position="261"/>
    </location>
</feature>
<dbReference type="NCBIfam" id="NF008873">
    <property type="entry name" value="PRK11909.1"/>
    <property type="match status" value="1"/>
</dbReference>
<evidence type="ECO:0000256" key="5">
    <source>
        <dbReference type="ARBA" id="ARBA00022989"/>
    </source>
</evidence>
<feature type="domain" description="PDGLE" evidence="8">
    <location>
        <begin position="279"/>
        <end position="366"/>
    </location>
</feature>
<evidence type="ECO:0000256" key="4">
    <source>
        <dbReference type="ARBA" id="ARBA00022692"/>
    </source>
</evidence>
<organism evidence="9 10">
    <name type="scientific">Clostridium carboxidivorans P7</name>
    <dbReference type="NCBI Taxonomy" id="536227"/>
    <lineage>
        <taxon>Bacteria</taxon>
        <taxon>Bacillati</taxon>
        <taxon>Bacillota</taxon>
        <taxon>Clostridia</taxon>
        <taxon>Eubacteriales</taxon>
        <taxon>Clostridiaceae</taxon>
        <taxon>Clostridium</taxon>
    </lineage>
</organism>
<dbReference type="PANTHER" id="PTHR34229">
    <property type="entry name" value="METAL TRANSPORT PROTEIN HI_1621-RELATED"/>
    <property type="match status" value="1"/>
</dbReference>
<dbReference type="InterPro" id="IPR002751">
    <property type="entry name" value="CbiM/NikMN"/>
</dbReference>
<evidence type="ECO:0000256" key="2">
    <source>
        <dbReference type="ARBA" id="ARBA00022448"/>
    </source>
</evidence>
<dbReference type="Pfam" id="PF01891">
    <property type="entry name" value="CbiM"/>
    <property type="match status" value="1"/>
</dbReference>
<gene>
    <name evidence="9" type="ORF">CcarbDRAFT_0262</name>
</gene>
<evidence type="ECO:0000313" key="10">
    <source>
        <dbReference type="Proteomes" id="UP000004198"/>
    </source>
</evidence>
<keyword evidence="5 7" id="KW-1133">Transmembrane helix</keyword>
<keyword evidence="4 7" id="KW-0812">Transmembrane</keyword>
<keyword evidence="3" id="KW-1003">Cell membrane</keyword>
<sequence>MVLKKYRFENFLLFLPYKTYGIKIALIYCKDNLFEEKIKGFYYKVGGDKIMHIPDNYLSPSTCAAMGVIMLPVWTKSVKKVKEEVSKRKMPILGVCAAVSFLVMMFNVPVPGGTTAHAVGATLIAILVGPYAATISVSIALLIQALFFGDGGILAYGANTFNMAFVMPFVGYSVYRFIKNRVNSEKGEYIAAFIGGYIGILAAAFCASIEFGIQPLLFKDAAGAAIYCPYTLSISVPAMVLPHLLVGILEGAITAGVYAYVKKMSPGIIYEGKKTSKKSLYGLLGALIVLCPLGLLASGTAWGEWDSEEVKSLVGYVPKAFQNGFSFNAIAPDYAPGGMPEKLGYIVSAIAGVAILLIIFKVIASVKKEKDLQNKAS</sequence>
<evidence type="ECO:0000259" key="8">
    <source>
        <dbReference type="Pfam" id="PF13190"/>
    </source>
</evidence>
<feature type="transmembrane region" description="Helical" evidence="7">
    <location>
        <begin position="90"/>
        <end position="110"/>
    </location>
</feature>
<proteinExistence type="predicted"/>
<feature type="transmembrane region" description="Helical" evidence="7">
    <location>
        <begin position="281"/>
        <end position="302"/>
    </location>
</feature>
<keyword evidence="6 7" id="KW-0472">Membrane</keyword>
<dbReference type="STRING" id="536227.Ccar_23455"/>
<dbReference type="Gene3D" id="1.10.1760.20">
    <property type="match status" value="1"/>
</dbReference>